<evidence type="ECO:0000259" key="1">
    <source>
        <dbReference type="Pfam" id="PF05713"/>
    </source>
</evidence>
<proteinExistence type="predicted"/>
<dbReference type="Proteomes" id="UP000304880">
    <property type="component" value="Unassembled WGS sequence"/>
</dbReference>
<name>A0A5C4R2C3_9RHOB</name>
<dbReference type="EMBL" id="VDDC01000046">
    <property type="protein sequence ID" value="TNH37847.1"/>
    <property type="molecule type" value="Genomic_DNA"/>
</dbReference>
<comment type="caution">
    <text evidence="2">The sequence shown here is derived from an EMBL/GenBank/DDBJ whole genome shotgun (WGS) entry which is preliminary data.</text>
</comment>
<keyword evidence="3" id="KW-1185">Reference proteome</keyword>
<protein>
    <submittedName>
        <fullName evidence="2">Plasmid mobilization relaxosome protein MobC</fullName>
    </submittedName>
</protein>
<reference evidence="2 3" key="1">
    <citation type="submission" date="2019-06" db="EMBL/GenBank/DDBJ databases">
        <authorList>
            <person name="Li J."/>
        </authorList>
    </citation>
    <scope>NUCLEOTIDE SEQUENCE [LARGE SCALE GENOMIC DNA]</scope>
    <source>
        <strain evidence="2 3">CGMCC 1.8012</strain>
    </source>
</reference>
<dbReference type="AlphaFoldDB" id="A0A5C4R2C3"/>
<gene>
    <name evidence="2" type="primary">mobC</name>
    <name evidence="2" type="ORF">FHD67_18020</name>
</gene>
<sequence length="192" mass="21507">MLTSPPSKRPQRRLNADEKRRLVQDLAKNISTDELAKTYGISRRAVQMIAARLHRDPIARIETKVLGVRLESDEMRALDVQAGRFGMTRAAFAKKALRRASGFFDPDDDLIEIGAELSKEVRRVGNNLNQLAYHANRKALVSGSAEISPHDLATIVAMRDELKAVSDLVSKLIVTKARRRKARLDQILKALD</sequence>
<dbReference type="Pfam" id="PF05713">
    <property type="entry name" value="MobC"/>
    <property type="match status" value="1"/>
</dbReference>
<evidence type="ECO:0000313" key="2">
    <source>
        <dbReference type="EMBL" id="TNH37847.1"/>
    </source>
</evidence>
<organism evidence="2 3">
    <name type="scientific">Paracoccus haeundaensis</name>
    <dbReference type="NCBI Taxonomy" id="225362"/>
    <lineage>
        <taxon>Bacteria</taxon>
        <taxon>Pseudomonadati</taxon>
        <taxon>Pseudomonadota</taxon>
        <taxon>Alphaproteobacteria</taxon>
        <taxon>Rhodobacterales</taxon>
        <taxon>Paracoccaceae</taxon>
        <taxon>Paracoccus</taxon>
    </lineage>
</organism>
<dbReference type="InterPro" id="IPR008687">
    <property type="entry name" value="MobC"/>
</dbReference>
<feature type="domain" description="Bacterial mobilisation" evidence="1">
    <location>
        <begin position="120"/>
        <end position="154"/>
    </location>
</feature>
<accession>A0A5C4R2C3</accession>
<evidence type="ECO:0000313" key="3">
    <source>
        <dbReference type="Proteomes" id="UP000304880"/>
    </source>
</evidence>